<keyword evidence="2 8" id="KW-0813">Transport</keyword>
<dbReference type="NCBIfam" id="TIGR01187">
    <property type="entry name" value="potA"/>
    <property type="match status" value="1"/>
</dbReference>
<dbReference type="RefSeq" id="WP_013322501.1">
    <property type="nucleotide sequence ID" value="NC_014501.1"/>
</dbReference>
<dbReference type="PANTHER" id="PTHR42781">
    <property type="entry name" value="SPERMIDINE/PUTRESCINE IMPORT ATP-BINDING PROTEIN POTA"/>
    <property type="match status" value="1"/>
</dbReference>
<dbReference type="InterPro" id="IPR050093">
    <property type="entry name" value="ABC_SmlMolc_Importer"/>
</dbReference>
<gene>
    <name evidence="8" type="primary">potA</name>
    <name evidence="10" type="ordered locus">Cyan7822_2421</name>
</gene>
<dbReference type="SMART" id="SM00382">
    <property type="entry name" value="AAA"/>
    <property type="match status" value="1"/>
</dbReference>
<evidence type="ECO:0000259" key="9">
    <source>
        <dbReference type="PROSITE" id="PS50893"/>
    </source>
</evidence>
<dbReference type="PROSITE" id="PS00211">
    <property type="entry name" value="ABC_TRANSPORTER_1"/>
    <property type="match status" value="1"/>
</dbReference>
<comment type="similarity">
    <text evidence="8">Belongs to the ABC transporter superfamily. Spermidine/putrescine importer (TC 3.A.1.11.1) family.</text>
</comment>
<keyword evidence="3 8" id="KW-1003">Cell membrane</keyword>
<keyword evidence="7 8" id="KW-0472">Membrane</keyword>
<dbReference type="EMBL" id="CP002198">
    <property type="protein sequence ID" value="ADN14396.1"/>
    <property type="molecule type" value="Genomic_DNA"/>
</dbReference>
<comment type="subunit">
    <text evidence="8">The complex is composed of two ATP-binding proteins (PotA), two transmembrane proteins (PotB and PotC) and a solute-binding protein (PotD).</text>
</comment>
<dbReference type="PROSITE" id="PS50893">
    <property type="entry name" value="ABC_TRANSPORTER_2"/>
    <property type="match status" value="1"/>
</dbReference>
<organism evidence="10 11">
    <name type="scientific">Gloeothece verrucosa (strain PCC 7822)</name>
    <name type="common">Cyanothece sp. (strain PCC 7822)</name>
    <dbReference type="NCBI Taxonomy" id="497965"/>
    <lineage>
        <taxon>Bacteria</taxon>
        <taxon>Bacillati</taxon>
        <taxon>Cyanobacteriota</taxon>
        <taxon>Cyanophyceae</taxon>
        <taxon>Oscillatoriophycideae</taxon>
        <taxon>Chroococcales</taxon>
        <taxon>Aphanothecaceae</taxon>
        <taxon>Gloeothece</taxon>
        <taxon>Gloeothece verrucosa</taxon>
    </lineage>
</organism>
<dbReference type="GO" id="GO:0005524">
    <property type="term" value="F:ATP binding"/>
    <property type="evidence" value="ECO:0007669"/>
    <property type="project" value="UniProtKB-KW"/>
</dbReference>
<comment type="subcellular location">
    <subcellularLocation>
        <location evidence="1">Cell inner membrane</location>
        <topology evidence="1">Peripheral membrane protein</topology>
    </subcellularLocation>
</comment>
<name>E0UGR5_GLOV7</name>
<dbReference type="OrthoDB" id="417582at2"/>
<dbReference type="AlphaFoldDB" id="E0UGR5"/>
<dbReference type="STRING" id="497965.Cyan7822_2421"/>
<dbReference type="InterPro" id="IPR017879">
    <property type="entry name" value="PotA_ATP-bd"/>
</dbReference>
<dbReference type="InterPro" id="IPR013611">
    <property type="entry name" value="Transp-assoc_OB_typ2"/>
</dbReference>
<evidence type="ECO:0000256" key="3">
    <source>
        <dbReference type="ARBA" id="ARBA00022475"/>
    </source>
</evidence>
<dbReference type="SUPFAM" id="SSF50331">
    <property type="entry name" value="MOP-like"/>
    <property type="match status" value="1"/>
</dbReference>
<comment type="function">
    <text evidence="8">Part of the ABC transporter complex PotABCD involved in spermidine/putrescine import. Responsible for energy coupling to the transport system.</text>
</comment>
<dbReference type="Pfam" id="PF08402">
    <property type="entry name" value="TOBE_2"/>
    <property type="match status" value="1"/>
</dbReference>
<dbReference type="GO" id="GO:0043190">
    <property type="term" value="C:ATP-binding cassette (ABC) transporter complex"/>
    <property type="evidence" value="ECO:0007669"/>
    <property type="project" value="InterPro"/>
</dbReference>
<keyword evidence="4 8" id="KW-0547">Nucleotide-binding</keyword>
<dbReference type="HOGENOM" id="CLU_000604_1_1_3"/>
<accession>E0UGR5</accession>
<keyword evidence="5 8" id="KW-0067">ATP-binding</keyword>
<evidence type="ECO:0000256" key="2">
    <source>
        <dbReference type="ARBA" id="ARBA00022448"/>
    </source>
</evidence>
<dbReference type="InterPro" id="IPR017871">
    <property type="entry name" value="ABC_transporter-like_CS"/>
</dbReference>
<evidence type="ECO:0000256" key="6">
    <source>
        <dbReference type="ARBA" id="ARBA00022967"/>
    </source>
</evidence>
<dbReference type="KEGG" id="cyj:Cyan7822_2421"/>
<feature type="domain" description="ABC transporter" evidence="9">
    <location>
        <begin position="4"/>
        <end position="239"/>
    </location>
</feature>
<dbReference type="GO" id="GO:0015594">
    <property type="term" value="F:ABC-type putrescine transporter activity"/>
    <property type="evidence" value="ECO:0007669"/>
    <property type="project" value="InterPro"/>
</dbReference>
<reference evidence="11" key="1">
    <citation type="journal article" date="2011" name="MBio">
        <title>Novel metabolic attributes of the genus Cyanothece, comprising a group of unicellular nitrogen-fixing Cyanobacteria.</title>
        <authorList>
            <person name="Bandyopadhyay A."/>
            <person name="Elvitigala T."/>
            <person name="Welsh E."/>
            <person name="Stockel J."/>
            <person name="Liberton M."/>
            <person name="Min H."/>
            <person name="Sherman L.A."/>
            <person name="Pakrasi H.B."/>
        </authorList>
    </citation>
    <scope>NUCLEOTIDE SEQUENCE [LARGE SCALE GENOMIC DNA]</scope>
    <source>
        <strain evidence="11">PCC 7822</strain>
    </source>
</reference>
<dbReference type="GO" id="GO:0016887">
    <property type="term" value="F:ATP hydrolysis activity"/>
    <property type="evidence" value="ECO:0007669"/>
    <property type="project" value="InterPro"/>
</dbReference>
<dbReference type="InterPro" id="IPR027417">
    <property type="entry name" value="P-loop_NTPase"/>
</dbReference>
<dbReference type="FunFam" id="3.40.50.300:FF:000133">
    <property type="entry name" value="Spermidine/putrescine import ATP-binding protein PotA"/>
    <property type="match status" value="1"/>
</dbReference>
<dbReference type="InterPro" id="IPR005893">
    <property type="entry name" value="PotA-like"/>
</dbReference>
<sequence length="373" mass="42256">MKAVELVNVSKSFKGTQNREFLAVEQINVEIAQGEFFSLLGPSGCGKTTTLRMIAGFELPTFGEIYIEGQAMEKRPPFHRPVNTVFQNYALFPHLTVAENVAFGLEMEKIPRAKIRTQVTEVLEMVKLVGYEKRYPRQLSGGQQQRVALARALVKKPKVLLLDEPLGALDLKLRKQMQLELKQMQQQVGITFIYVTHDQEEALTMSDRIAVMNKGKILQVGTPVEIYEEPTSHFVADFIGETNILRGRVVKQQEDELLVLIDNQLMITVPYGEKIAIDQAVNLVIRPEKATLYPANHEDQFGTRSAPQSSWLGKVEEVVYIGTDTRYVVRLGEQHLITIRQQNIHRSYLQQYQAGEAVKVSVSADSIRLLLDY</sequence>
<dbReference type="PANTHER" id="PTHR42781:SF4">
    <property type="entry name" value="SPERMIDINE_PUTRESCINE IMPORT ATP-BINDING PROTEIN POTA"/>
    <property type="match status" value="1"/>
</dbReference>
<dbReference type="CDD" id="cd03300">
    <property type="entry name" value="ABC_PotA_N"/>
    <property type="match status" value="1"/>
</dbReference>
<dbReference type="SUPFAM" id="SSF52540">
    <property type="entry name" value="P-loop containing nucleoside triphosphate hydrolases"/>
    <property type="match status" value="1"/>
</dbReference>
<dbReference type="InterPro" id="IPR003593">
    <property type="entry name" value="AAA+_ATPase"/>
</dbReference>
<dbReference type="Proteomes" id="UP000008206">
    <property type="component" value="Chromosome"/>
</dbReference>
<keyword evidence="11" id="KW-1185">Reference proteome</keyword>
<dbReference type="Gene3D" id="2.40.50.100">
    <property type="match status" value="1"/>
</dbReference>
<dbReference type="Pfam" id="PF00005">
    <property type="entry name" value="ABC_tran"/>
    <property type="match status" value="1"/>
</dbReference>
<evidence type="ECO:0000256" key="5">
    <source>
        <dbReference type="ARBA" id="ARBA00022840"/>
    </source>
</evidence>
<evidence type="ECO:0000313" key="10">
    <source>
        <dbReference type="EMBL" id="ADN14396.1"/>
    </source>
</evidence>
<dbReference type="Gene3D" id="3.40.50.300">
    <property type="entry name" value="P-loop containing nucleotide triphosphate hydrolases"/>
    <property type="match status" value="1"/>
</dbReference>
<evidence type="ECO:0000313" key="11">
    <source>
        <dbReference type="Proteomes" id="UP000008206"/>
    </source>
</evidence>
<dbReference type="InterPro" id="IPR003439">
    <property type="entry name" value="ABC_transporter-like_ATP-bd"/>
</dbReference>
<proteinExistence type="inferred from homology"/>
<evidence type="ECO:0000256" key="1">
    <source>
        <dbReference type="ARBA" id="ARBA00004417"/>
    </source>
</evidence>
<evidence type="ECO:0000256" key="7">
    <source>
        <dbReference type="ARBA" id="ARBA00023136"/>
    </source>
</evidence>
<evidence type="ECO:0000256" key="4">
    <source>
        <dbReference type="ARBA" id="ARBA00022741"/>
    </source>
</evidence>
<comment type="catalytic activity">
    <reaction evidence="8">
        <text>ATP + H2O + polyamine-[polyamine-binding protein]Side 1 = ADP + phosphate + polyamineSide 2 + [polyamine-binding protein]Side 1.</text>
        <dbReference type="EC" id="7.6.2.11"/>
    </reaction>
</comment>
<evidence type="ECO:0000256" key="8">
    <source>
        <dbReference type="RuleBase" id="RU364083"/>
    </source>
</evidence>
<dbReference type="EC" id="7.6.2.11" evidence="8"/>
<protein>
    <recommendedName>
        <fullName evidence="8">Spermidine/putrescine import ATP-binding protein PotA</fullName>
        <ecNumber evidence="8">7.6.2.11</ecNumber>
    </recommendedName>
</protein>
<dbReference type="InterPro" id="IPR008995">
    <property type="entry name" value="Mo/tungstate-bd_C_term_dom"/>
</dbReference>
<keyword evidence="6 8" id="KW-1278">Translocase</keyword>
<dbReference type="eggNOG" id="COG3842">
    <property type="taxonomic scope" value="Bacteria"/>
</dbReference>